<dbReference type="PRINTS" id="PR00598">
    <property type="entry name" value="HTHMARR"/>
</dbReference>
<keyword evidence="1" id="KW-0805">Transcription regulation</keyword>
<dbReference type="SMART" id="SM00418">
    <property type="entry name" value="HTH_ARSR"/>
    <property type="match status" value="1"/>
</dbReference>
<feature type="domain" description="HTH marR-type" evidence="4">
    <location>
        <begin position="9"/>
        <end position="146"/>
    </location>
</feature>
<dbReference type="InterPro" id="IPR036390">
    <property type="entry name" value="WH_DNA-bd_sf"/>
</dbReference>
<evidence type="ECO:0000259" key="4">
    <source>
        <dbReference type="PROSITE" id="PS50995"/>
    </source>
</evidence>
<dbReference type="EMBL" id="SWLG01000007">
    <property type="protein sequence ID" value="TLS37121.1"/>
    <property type="molecule type" value="Genomic_DNA"/>
</dbReference>
<comment type="caution">
    <text evidence="5">The sequence shown here is derived from an EMBL/GenBank/DDBJ whole genome shotgun (WGS) entry which is preliminary data.</text>
</comment>
<dbReference type="InterPro" id="IPR001845">
    <property type="entry name" value="HTH_ArsR_DNA-bd_dom"/>
</dbReference>
<organism evidence="5 6">
    <name type="scientific">Exobacillus caeni</name>
    <dbReference type="NCBI Taxonomy" id="2574798"/>
    <lineage>
        <taxon>Bacteria</taxon>
        <taxon>Bacillati</taxon>
        <taxon>Bacillota</taxon>
        <taxon>Bacilli</taxon>
        <taxon>Bacillales</taxon>
        <taxon>Guptibacillaceae</taxon>
        <taxon>Exobacillus</taxon>
    </lineage>
</organism>
<dbReference type="OrthoDB" id="327696at2"/>
<dbReference type="PANTHER" id="PTHR42756:SF1">
    <property type="entry name" value="TRANSCRIPTIONAL REPRESSOR OF EMRAB OPERON"/>
    <property type="match status" value="1"/>
</dbReference>
<dbReference type="GO" id="GO:0003700">
    <property type="term" value="F:DNA-binding transcription factor activity"/>
    <property type="evidence" value="ECO:0007669"/>
    <property type="project" value="InterPro"/>
</dbReference>
<accession>A0A5R9F230</accession>
<evidence type="ECO:0000313" key="6">
    <source>
        <dbReference type="Proteomes" id="UP000308230"/>
    </source>
</evidence>
<dbReference type="Gene3D" id="1.10.10.10">
    <property type="entry name" value="Winged helix-like DNA-binding domain superfamily/Winged helix DNA-binding domain"/>
    <property type="match status" value="1"/>
</dbReference>
<dbReference type="PANTHER" id="PTHR42756">
    <property type="entry name" value="TRANSCRIPTIONAL REGULATOR, MARR"/>
    <property type="match status" value="1"/>
</dbReference>
<evidence type="ECO:0000256" key="3">
    <source>
        <dbReference type="ARBA" id="ARBA00023163"/>
    </source>
</evidence>
<dbReference type="Proteomes" id="UP000308230">
    <property type="component" value="Unassembled WGS sequence"/>
</dbReference>
<dbReference type="InterPro" id="IPR000835">
    <property type="entry name" value="HTH_MarR-typ"/>
</dbReference>
<name>A0A5R9F230_9BACL</name>
<dbReference type="Pfam" id="PF01047">
    <property type="entry name" value="MarR"/>
    <property type="match status" value="1"/>
</dbReference>
<dbReference type="SUPFAM" id="SSF46785">
    <property type="entry name" value="Winged helix' DNA-binding domain"/>
    <property type="match status" value="1"/>
</dbReference>
<dbReference type="InterPro" id="IPR036388">
    <property type="entry name" value="WH-like_DNA-bd_sf"/>
</dbReference>
<dbReference type="PROSITE" id="PS50995">
    <property type="entry name" value="HTH_MARR_2"/>
    <property type="match status" value="1"/>
</dbReference>
<gene>
    <name evidence="5" type="ORF">FCL54_11375</name>
</gene>
<proteinExistence type="predicted"/>
<dbReference type="InterPro" id="IPR011991">
    <property type="entry name" value="ArsR-like_HTH"/>
</dbReference>
<dbReference type="SMART" id="SM00347">
    <property type="entry name" value="HTH_MARR"/>
    <property type="match status" value="1"/>
</dbReference>
<protein>
    <submittedName>
        <fullName evidence="5">MarR family transcriptional regulator</fullName>
    </submittedName>
</protein>
<reference evidence="5 6" key="1">
    <citation type="submission" date="2019-04" db="EMBL/GenBank/DDBJ databases">
        <title>Bacillus caeni sp. nov., a bacterium isolated from mangrove sediment.</title>
        <authorList>
            <person name="Huang H."/>
            <person name="Mo K."/>
            <person name="Hu Y."/>
        </authorList>
    </citation>
    <scope>NUCLEOTIDE SEQUENCE [LARGE SCALE GENOMIC DNA]</scope>
    <source>
        <strain evidence="5 6">HB172195</strain>
    </source>
</reference>
<dbReference type="AlphaFoldDB" id="A0A5R9F230"/>
<evidence type="ECO:0000256" key="2">
    <source>
        <dbReference type="ARBA" id="ARBA00023125"/>
    </source>
</evidence>
<dbReference type="GO" id="GO:0003677">
    <property type="term" value="F:DNA binding"/>
    <property type="evidence" value="ECO:0007669"/>
    <property type="project" value="UniProtKB-KW"/>
</dbReference>
<dbReference type="CDD" id="cd00090">
    <property type="entry name" value="HTH_ARSR"/>
    <property type="match status" value="1"/>
</dbReference>
<keyword evidence="3" id="KW-0804">Transcription</keyword>
<keyword evidence="2" id="KW-0238">DNA-binding</keyword>
<keyword evidence="6" id="KW-1185">Reference proteome</keyword>
<evidence type="ECO:0000256" key="1">
    <source>
        <dbReference type="ARBA" id="ARBA00023015"/>
    </source>
</evidence>
<sequence>MIFNKQKRRIRLEHYFERLQEAHKIIFRKLKNEFDHRNLGLTDTQFYILFSLAEKGSYTVSDLAEKLGVKPSAVTVMIDRLLKSDLVKRRRDAGDRRVVLIEISDEGNVLLEKVKAERKQVIKQFFGHLTPEELESLVAIYEKLANTVHK</sequence>
<evidence type="ECO:0000313" key="5">
    <source>
        <dbReference type="EMBL" id="TLS37121.1"/>
    </source>
</evidence>